<dbReference type="PANTHER" id="PTHR21037">
    <property type="entry name" value="39S RIBOSOMAL PROTEIN L14, MITOCHONDRIAL"/>
    <property type="match status" value="1"/>
</dbReference>
<keyword evidence="2" id="KW-1185">Reference proteome</keyword>
<dbReference type="RefSeq" id="WP_034961985.1">
    <property type="nucleotide sequence ID" value="NZ_JMIW01000008.1"/>
</dbReference>
<name>A0A074M5U5_ERYLO</name>
<reference evidence="1 2" key="1">
    <citation type="submission" date="2014-04" db="EMBL/GenBank/DDBJ databases">
        <title>A comprehensive comparison of genomes of Erythrobacter spp. strains.</title>
        <authorList>
            <person name="Zheng Q."/>
        </authorList>
    </citation>
    <scope>NUCLEOTIDE SEQUENCE [LARGE SCALE GENOMIC DNA]</scope>
    <source>
        <strain evidence="1 2">DSM 6997</strain>
    </source>
</reference>
<dbReference type="InterPro" id="IPR040807">
    <property type="entry name" value="DUF5522"/>
</dbReference>
<organism evidence="1 2">
    <name type="scientific">Erythrobacter longus</name>
    <dbReference type="NCBI Taxonomy" id="1044"/>
    <lineage>
        <taxon>Bacteria</taxon>
        <taxon>Pseudomonadati</taxon>
        <taxon>Pseudomonadota</taxon>
        <taxon>Alphaproteobacteria</taxon>
        <taxon>Sphingomonadales</taxon>
        <taxon>Erythrobacteraceae</taxon>
        <taxon>Erythrobacter/Porphyrobacter group</taxon>
        <taxon>Erythrobacter</taxon>
    </lineage>
</organism>
<comment type="caution">
    <text evidence="1">The sequence shown here is derived from an EMBL/GenBank/DDBJ whole genome shotgun (WGS) entry which is preliminary data.</text>
</comment>
<evidence type="ECO:0000313" key="2">
    <source>
        <dbReference type="Proteomes" id="UP000027647"/>
    </source>
</evidence>
<gene>
    <name evidence="1" type="ORF">EH31_16165</name>
</gene>
<sequence length="64" mass="7139">MAKLIDDDVSSVHRAACDRGEATYIDPQTGFMVFTKVGLLERGKCCGSRCRHCPFGHENVPQKR</sequence>
<dbReference type="Pfam" id="PF17653">
    <property type="entry name" value="DUF5522"/>
    <property type="match status" value="1"/>
</dbReference>
<dbReference type="OrthoDB" id="9800168at2"/>
<dbReference type="PANTHER" id="PTHR21037:SF2">
    <property type="entry name" value="SIMILAR TO NOVEL PROTEIN"/>
    <property type="match status" value="1"/>
</dbReference>
<evidence type="ECO:0000313" key="1">
    <source>
        <dbReference type="EMBL" id="KEO88689.1"/>
    </source>
</evidence>
<dbReference type="STRING" id="1044.EH31_16165"/>
<dbReference type="eggNOG" id="COG2102">
    <property type="taxonomic scope" value="Bacteria"/>
</dbReference>
<dbReference type="AlphaFoldDB" id="A0A074M5U5"/>
<accession>A0A074M5U5</accession>
<proteinExistence type="predicted"/>
<dbReference type="Proteomes" id="UP000027647">
    <property type="component" value="Unassembled WGS sequence"/>
</dbReference>
<dbReference type="EMBL" id="JMIW01000008">
    <property type="protein sequence ID" value="KEO88689.1"/>
    <property type="molecule type" value="Genomic_DNA"/>
</dbReference>
<protein>
    <submittedName>
        <fullName evidence="1">Uncharacterized protein</fullName>
    </submittedName>
</protein>